<dbReference type="Pfam" id="PF02367">
    <property type="entry name" value="TsaE"/>
    <property type="match status" value="1"/>
</dbReference>
<evidence type="ECO:0000256" key="5">
    <source>
        <dbReference type="ARBA" id="ARBA00022694"/>
    </source>
</evidence>
<protein>
    <recommendedName>
        <fullName evidence="3">tRNA threonylcarbamoyladenosine biosynthesis protein TsaE</fullName>
    </recommendedName>
    <alternativeName>
        <fullName evidence="10">t(6)A37 threonylcarbamoyladenosine biosynthesis protein TsaE</fullName>
    </alternativeName>
</protein>
<comment type="subcellular location">
    <subcellularLocation>
        <location evidence="1">Cytoplasm</location>
    </subcellularLocation>
</comment>
<dbReference type="SUPFAM" id="SSF52540">
    <property type="entry name" value="P-loop containing nucleoside triphosphate hydrolases"/>
    <property type="match status" value="1"/>
</dbReference>
<reference evidence="11 12" key="1">
    <citation type="submission" date="2016-10" db="EMBL/GenBank/DDBJ databases">
        <authorList>
            <person name="de Groot N.N."/>
        </authorList>
    </citation>
    <scope>NUCLEOTIDE SEQUENCE [LARGE SCALE GENOMIC DNA]</scope>
    <source>
        <strain evidence="11 12">DSM 2179</strain>
    </source>
</reference>
<dbReference type="GO" id="GO:0005524">
    <property type="term" value="F:ATP binding"/>
    <property type="evidence" value="ECO:0007669"/>
    <property type="project" value="UniProtKB-KW"/>
</dbReference>
<dbReference type="NCBIfam" id="TIGR00150">
    <property type="entry name" value="T6A_YjeE"/>
    <property type="match status" value="1"/>
</dbReference>
<dbReference type="InterPro" id="IPR003442">
    <property type="entry name" value="T6A_TsaE"/>
</dbReference>
<proteinExistence type="inferred from homology"/>
<gene>
    <name evidence="11" type="ORF">SAMN05660742_11466</name>
</gene>
<keyword evidence="7" id="KW-0547">Nucleotide-binding</keyword>
<dbReference type="RefSeq" id="WP_091832845.1">
    <property type="nucleotide sequence ID" value="NZ_FNZK01000014.1"/>
</dbReference>
<dbReference type="EMBL" id="FNZK01000014">
    <property type="protein sequence ID" value="SEJ70590.1"/>
    <property type="molecule type" value="Genomic_DNA"/>
</dbReference>
<accession>A0A1H7B8H3</accession>
<organism evidence="11 12">
    <name type="scientific">Propionispira arboris</name>
    <dbReference type="NCBI Taxonomy" id="84035"/>
    <lineage>
        <taxon>Bacteria</taxon>
        <taxon>Bacillati</taxon>
        <taxon>Bacillota</taxon>
        <taxon>Negativicutes</taxon>
        <taxon>Selenomonadales</taxon>
        <taxon>Selenomonadaceae</taxon>
        <taxon>Propionispira</taxon>
    </lineage>
</organism>
<keyword evidence="5" id="KW-0819">tRNA processing</keyword>
<evidence type="ECO:0000313" key="12">
    <source>
        <dbReference type="Proteomes" id="UP000199662"/>
    </source>
</evidence>
<evidence type="ECO:0000256" key="4">
    <source>
        <dbReference type="ARBA" id="ARBA00022490"/>
    </source>
</evidence>
<dbReference type="AlphaFoldDB" id="A0A1H7B8H3"/>
<sequence>MFQLKTSSPEETYAFGQKLADKIRQGMAFCLEGDLGAGKTLLVQGLANALHVIDEVTSPTFAIMNVYDGDYTIYHFDLYRLEFERELEDIGFYEYSETEDAVIIIEWPDRFPDDLPNDYIGLKIDRGRLENERIITISQQGKKNQKFYEELKELCRF</sequence>
<name>A0A1H7B8H3_9FIRM</name>
<dbReference type="Proteomes" id="UP000199662">
    <property type="component" value="Unassembled WGS sequence"/>
</dbReference>
<dbReference type="PANTHER" id="PTHR33540">
    <property type="entry name" value="TRNA THREONYLCARBAMOYLADENOSINE BIOSYNTHESIS PROTEIN TSAE"/>
    <property type="match status" value="1"/>
</dbReference>
<evidence type="ECO:0000256" key="9">
    <source>
        <dbReference type="ARBA" id="ARBA00022842"/>
    </source>
</evidence>
<evidence type="ECO:0000256" key="7">
    <source>
        <dbReference type="ARBA" id="ARBA00022741"/>
    </source>
</evidence>
<dbReference type="STRING" id="84035.SAMN05660742_11466"/>
<evidence type="ECO:0000256" key="2">
    <source>
        <dbReference type="ARBA" id="ARBA00007599"/>
    </source>
</evidence>
<comment type="similarity">
    <text evidence="2">Belongs to the TsaE family.</text>
</comment>
<dbReference type="GO" id="GO:0005737">
    <property type="term" value="C:cytoplasm"/>
    <property type="evidence" value="ECO:0007669"/>
    <property type="project" value="UniProtKB-SubCell"/>
</dbReference>
<keyword evidence="8" id="KW-0067">ATP-binding</keyword>
<evidence type="ECO:0000313" key="11">
    <source>
        <dbReference type="EMBL" id="SEJ70590.1"/>
    </source>
</evidence>
<keyword evidence="6" id="KW-0479">Metal-binding</keyword>
<dbReference type="GO" id="GO:0046872">
    <property type="term" value="F:metal ion binding"/>
    <property type="evidence" value="ECO:0007669"/>
    <property type="project" value="UniProtKB-KW"/>
</dbReference>
<evidence type="ECO:0000256" key="1">
    <source>
        <dbReference type="ARBA" id="ARBA00004496"/>
    </source>
</evidence>
<evidence type="ECO:0000256" key="6">
    <source>
        <dbReference type="ARBA" id="ARBA00022723"/>
    </source>
</evidence>
<dbReference type="PANTHER" id="PTHR33540:SF2">
    <property type="entry name" value="TRNA THREONYLCARBAMOYLADENOSINE BIOSYNTHESIS PROTEIN TSAE"/>
    <property type="match status" value="1"/>
</dbReference>
<evidence type="ECO:0000256" key="8">
    <source>
        <dbReference type="ARBA" id="ARBA00022840"/>
    </source>
</evidence>
<keyword evidence="12" id="KW-1185">Reference proteome</keyword>
<keyword evidence="9" id="KW-0460">Magnesium</keyword>
<keyword evidence="4" id="KW-0963">Cytoplasm</keyword>
<dbReference type="GO" id="GO:0002949">
    <property type="term" value="P:tRNA threonylcarbamoyladenosine modification"/>
    <property type="evidence" value="ECO:0007669"/>
    <property type="project" value="InterPro"/>
</dbReference>
<evidence type="ECO:0000256" key="3">
    <source>
        <dbReference type="ARBA" id="ARBA00019010"/>
    </source>
</evidence>
<evidence type="ECO:0000256" key="10">
    <source>
        <dbReference type="ARBA" id="ARBA00032441"/>
    </source>
</evidence>
<dbReference type="Gene3D" id="3.40.50.300">
    <property type="entry name" value="P-loop containing nucleotide triphosphate hydrolases"/>
    <property type="match status" value="1"/>
</dbReference>
<dbReference type="InterPro" id="IPR027417">
    <property type="entry name" value="P-loop_NTPase"/>
</dbReference>